<evidence type="ECO:0000256" key="2">
    <source>
        <dbReference type="ARBA" id="ARBA00009810"/>
    </source>
</evidence>
<evidence type="ECO:0000256" key="11">
    <source>
        <dbReference type="SAM" id="SignalP"/>
    </source>
</evidence>
<organism evidence="13 14">
    <name type="scientific">Pseudothauera nasutitermitis</name>
    <dbReference type="NCBI Taxonomy" id="2565930"/>
    <lineage>
        <taxon>Bacteria</taxon>
        <taxon>Pseudomonadati</taxon>
        <taxon>Pseudomonadota</taxon>
        <taxon>Betaproteobacteria</taxon>
        <taxon>Rhodocyclales</taxon>
        <taxon>Zoogloeaceae</taxon>
        <taxon>Pseudothauera</taxon>
    </lineage>
</organism>
<feature type="region of interest" description="Disordered" evidence="10">
    <location>
        <begin position="1"/>
        <end position="26"/>
    </location>
</feature>
<feature type="chain" id="PRO_5020689835" description="TonB-dependent receptor plug domain-containing protein" evidence="11">
    <location>
        <begin position="46"/>
        <end position="949"/>
    </location>
</feature>
<dbReference type="PANTHER" id="PTHR30069:SF50">
    <property type="entry name" value="TONB-DEPENDENT RECEPTOR HI_1217-RELATED"/>
    <property type="match status" value="1"/>
</dbReference>
<feature type="region of interest" description="Disordered" evidence="10">
    <location>
        <begin position="45"/>
        <end position="64"/>
    </location>
</feature>
<evidence type="ECO:0000256" key="10">
    <source>
        <dbReference type="SAM" id="MobiDB-lite"/>
    </source>
</evidence>
<evidence type="ECO:0000256" key="6">
    <source>
        <dbReference type="ARBA" id="ARBA00023136"/>
    </source>
</evidence>
<dbReference type="PROSITE" id="PS52016">
    <property type="entry name" value="TONB_DEPENDENT_REC_3"/>
    <property type="match status" value="1"/>
</dbReference>
<evidence type="ECO:0000256" key="1">
    <source>
        <dbReference type="ARBA" id="ARBA00004571"/>
    </source>
</evidence>
<dbReference type="InterPro" id="IPR039426">
    <property type="entry name" value="TonB-dep_rcpt-like"/>
</dbReference>
<dbReference type="Gene3D" id="2.170.130.10">
    <property type="entry name" value="TonB-dependent receptor, plug domain"/>
    <property type="match status" value="1"/>
</dbReference>
<accession>A0A4S4AXH2</accession>
<gene>
    <name evidence="13" type="ORF">E6C76_12155</name>
</gene>
<dbReference type="InterPro" id="IPR036942">
    <property type="entry name" value="Beta-barrel_TonB_sf"/>
</dbReference>
<evidence type="ECO:0000256" key="3">
    <source>
        <dbReference type="ARBA" id="ARBA00022448"/>
    </source>
</evidence>
<keyword evidence="7" id="KW-0675">Receptor</keyword>
<dbReference type="SUPFAM" id="SSF56935">
    <property type="entry name" value="Porins"/>
    <property type="match status" value="1"/>
</dbReference>
<keyword evidence="14" id="KW-1185">Reference proteome</keyword>
<keyword evidence="5 9" id="KW-0812">Transmembrane</keyword>
<reference evidence="13 14" key="1">
    <citation type="submission" date="2019-04" db="EMBL/GenBank/DDBJ databases">
        <title>Azoarcus nasutitermitis sp. nov. isolated from termite nest.</title>
        <authorList>
            <person name="Lin S.-Y."/>
            <person name="Hameed A."/>
            <person name="Hsu Y.-H."/>
            <person name="Young C.-C."/>
        </authorList>
    </citation>
    <scope>NUCLEOTIDE SEQUENCE [LARGE SCALE GENOMIC DNA]</scope>
    <source>
        <strain evidence="13 14">CC-YHH838</strain>
    </source>
</reference>
<dbReference type="InterPro" id="IPR012910">
    <property type="entry name" value="Plug_dom"/>
</dbReference>
<dbReference type="InterPro" id="IPR037066">
    <property type="entry name" value="Plug_dom_sf"/>
</dbReference>
<evidence type="ECO:0000256" key="4">
    <source>
        <dbReference type="ARBA" id="ARBA00022452"/>
    </source>
</evidence>
<protein>
    <recommendedName>
        <fullName evidence="12">TonB-dependent receptor plug domain-containing protein</fullName>
    </recommendedName>
</protein>
<sequence length="949" mass="105844">MVFRKDEVGTDEGVSRSGRRTRPGRLRMRARSVCLALALAQPVLAQETQSSSPEQEVQKEQPAGGAAAVLDAVVVTGTADEEKKKAIGNTSGASKEDIERRNASHMSDLIDQVSGTSVNSLYSRPEVSVGVQGIAGHGRVAQSLEGINQNFHAFTRDIGQTGSIFIDPQFLRSIDVTRTGSTGTGALGSLGASVNFEYLDVDDILLPGKSFGGMVRGSTGFSKYGNGQKPSGSFFLGGRNERWDAMVGASRSKNDPYRIGDNISNDDLMHSMHGRNMDFRQSFDNRINVNEHGPCRYLANGYIGLANCGLTAQQAKWLKQAAKEPLKGTQRENESQMLRLRHYLQDPYNQSLELFVSSSKAKYQTDQQPAIYVPLDENSTPDDYWADGDASWFDQPWSVRAQLKSQVAALKWKGNFSELINPRVQIYHEKQDRKQNWTGASDGYGAHQPMHYFTDISSTGIKLSNDSHFDAGLLGPLRLDIGAEYRHARKRVDSLTESEYYEKWLQSTGRDIDVMRFDPDSRTKTAGLSLALSTAGDGPWQANASVGFQRVWLDVLNPVYGVGNISQAGVEYGTSYWRNHYRNLGYSGAELRELAAAATAESQARLRTDPSYGGTRTVREQQDHKFDLKSASLGLSYTPRGTGLTFYGQVGYSERAPTSNEMYMHGQIYRATFYANPHLRPEENLSFQLGMNYQNGNWLADNDRLAVGINLYRNRIYNQIIWGPFLVEGEPWSGVGNGSGSVNNLNDFIRQGIELNLAYKQPLFYVRSNLTLPIRHNNKTCSWQVPSGRAYLTGTTADGGISYTDIGKGERLCYSSWNWMETGIVEPIRGSLTAALTPYQGRLEMGGTVHFRGKQRSAYWYDRDVQNDYHLGQQAGQTQPIPDKSQFVDAYLWPKVVKFDLFVNYQFSDQLKAGIYLANVTNKMEATPTTWGYNFYPGRTLTANMEYRF</sequence>
<evidence type="ECO:0000256" key="5">
    <source>
        <dbReference type="ARBA" id="ARBA00022692"/>
    </source>
</evidence>
<keyword evidence="4 9" id="KW-1134">Transmembrane beta strand</keyword>
<evidence type="ECO:0000256" key="9">
    <source>
        <dbReference type="PROSITE-ProRule" id="PRU01360"/>
    </source>
</evidence>
<keyword evidence="8 9" id="KW-0998">Cell outer membrane</keyword>
<dbReference type="EMBL" id="SSOC01000004">
    <property type="protein sequence ID" value="THF64793.1"/>
    <property type="molecule type" value="Genomic_DNA"/>
</dbReference>
<dbReference type="GO" id="GO:0015344">
    <property type="term" value="F:siderophore uptake transmembrane transporter activity"/>
    <property type="evidence" value="ECO:0007669"/>
    <property type="project" value="TreeGrafter"/>
</dbReference>
<keyword evidence="11" id="KW-0732">Signal</keyword>
<dbReference type="GO" id="GO:0009279">
    <property type="term" value="C:cell outer membrane"/>
    <property type="evidence" value="ECO:0007669"/>
    <property type="project" value="UniProtKB-SubCell"/>
</dbReference>
<evidence type="ECO:0000313" key="13">
    <source>
        <dbReference type="EMBL" id="THF64793.1"/>
    </source>
</evidence>
<name>A0A4S4AXH2_9RHOO</name>
<evidence type="ECO:0000256" key="8">
    <source>
        <dbReference type="ARBA" id="ARBA00023237"/>
    </source>
</evidence>
<keyword evidence="3 9" id="KW-0813">Transport</keyword>
<dbReference type="OrthoDB" id="6046653at2"/>
<comment type="similarity">
    <text evidence="2 9">Belongs to the TonB-dependent receptor family.</text>
</comment>
<dbReference type="AlphaFoldDB" id="A0A4S4AXH2"/>
<dbReference type="GO" id="GO:0044718">
    <property type="term" value="P:siderophore transmembrane transport"/>
    <property type="evidence" value="ECO:0007669"/>
    <property type="project" value="TreeGrafter"/>
</dbReference>
<feature type="signal peptide" evidence="11">
    <location>
        <begin position="1"/>
        <end position="45"/>
    </location>
</feature>
<keyword evidence="6 9" id="KW-0472">Membrane</keyword>
<dbReference type="PANTHER" id="PTHR30069">
    <property type="entry name" value="TONB-DEPENDENT OUTER MEMBRANE RECEPTOR"/>
    <property type="match status" value="1"/>
</dbReference>
<feature type="domain" description="TonB-dependent receptor plug" evidence="12">
    <location>
        <begin position="83"/>
        <end position="184"/>
    </location>
</feature>
<evidence type="ECO:0000313" key="14">
    <source>
        <dbReference type="Proteomes" id="UP000308430"/>
    </source>
</evidence>
<comment type="caution">
    <text evidence="13">The sequence shown here is derived from an EMBL/GenBank/DDBJ whole genome shotgun (WGS) entry which is preliminary data.</text>
</comment>
<proteinExistence type="inferred from homology"/>
<comment type="subcellular location">
    <subcellularLocation>
        <location evidence="1 9">Cell outer membrane</location>
        <topology evidence="1 9">Multi-pass membrane protein</topology>
    </subcellularLocation>
</comment>
<feature type="compositionally biased region" description="Basic residues" evidence="10">
    <location>
        <begin position="17"/>
        <end position="26"/>
    </location>
</feature>
<dbReference type="Pfam" id="PF07715">
    <property type="entry name" value="Plug"/>
    <property type="match status" value="1"/>
</dbReference>
<dbReference type="Proteomes" id="UP000308430">
    <property type="component" value="Unassembled WGS sequence"/>
</dbReference>
<evidence type="ECO:0000259" key="12">
    <source>
        <dbReference type="Pfam" id="PF07715"/>
    </source>
</evidence>
<evidence type="ECO:0000256" key="7">
    <source>
        <dbReference type="ARBA" id="ARBA00023170"/>
    </source>
</evidence>
<dbReference type="Gene3D" id="2.40.170.20">
    <property type="entry name" value="TonB-dependent receptor, beta-barrel domain"/>
    <property type="match status" value="1"/>
</dbReference>